<dbReference type="InterPro" id="IPR039910">
    <property type="entry name" value="D15-like"/>
</dbReference>
<comment type="caution">
    <text evidence="7">The sequence shown here is derived from an EMBL/GenBank/DDBJ whole genome shotgun (WGS) entry which is preliminary data.</text>
</comment>
<name>A0AAV9IHT8_9RHOD</name>
<evidence type="ECO:0000256" key="5">
    <source>
        <dbReference type="ARBA" id="ARBA00023136"/>
    </source>
</evidence>
<reference evidence="7 8" key="1">
    <citation type="submission" date="2022-07" db="EMBL/GenBank/DDBJ databases">
        <title>Genome-wide signatures of adaptation to extreme environments.</title>
        <authorList>
            <person name="Cho C.H."/>
            <person name="Yoon H.S."/>
        </authorList>
    </citation>
    <scope>NUCLEOTIDE SEQUENCE [LARGE SCALE GENOMIC DNA]</scope>
    <source>
        <strain evidence="7 8">108.79 E11</strain>
    </source>
</reference>
<evidence type="ECO:0000256" key="1">
    <source>
        <dbReference type="ARBA" id="ARBA00004374"/>
    </source>
</evidence>
<dbReference type="Pfam" id="PF01103">
    <property type="entry name" value="Omp85"/>
    <property type="match status" value="1"/>
</dbReference>
<evidence type="ECO:0000313" key="8">
    <source>
        <dbReference type="Proteomes" id="UP001300502"/>
    </source>
</evidence>
<evidence type="ECO:0000256" key="2">
    <source>
        <dbReference type="ARBA" id="ARBA00010913"/>
    </source>
</evidence>
<keyword evidence="4" id="KW-0812">Transmembrane</keyword>
<keyword evidence="8" id="KW-1185">Reference proteome</keyword>
<proteinExistence type="inferred from homology"/>
<dbReference type="Proteomes" id="UP001300502">
    <property type="component" value="Unassembled WGS sequence"/>
</dbReference>
<dbReference type="Gene3D" id="3.10.20.310">
    <property type="entry name" value="membrane protein fhac"/>
    <property type="match status" value="1"/>
</dbReference>
<evidence type="ECO:0000256" key="3">
    <source>
        <dbReference type="ARBA" id="ARBA00022452"/>
    </source>
</evidence>
<comment type="similarity">
    <text evidence="2">Belongs to the SAM50/omp85 family.</text>
</comment>
<feature type="domain" description="Bacterial surface antigen (D15)" evidence="6">
    <location>
        <begin position="129"/>
        <end position="453"/>
    </location>
</feature>
<evidence type="ECO:0000259" key="6">
    <source>
        <dbReference type="Pfam" id="PF01103"/>
    </source>
</evidence>
<sequence length="454" mass="50539">MSSSSYEDSTSTEESKVEELLQSKLKVGSLKIKGYRRTNPSFLHSLIAPSLSGDNFREVIENLSVAIERLRELDIFKGVDVYLDESSVPDQTDVLVTVSEKGRLQLRLGTSVEKEGFETGLETCATLRNIFGKAERLRLEAGTEGTDLGRGYGIAEFYKPHAFGYDTFFSAYLNRQYFQEKQRSHQETSRGLVASLGFPETWGIFSYEGAWREIRVTEPSASSTIREEAGLSFKSSIKHSYEIDSRDNVQAPIQGNLFSVHSELAGLGGNVRYLRQQLETQLHIPIADTEASWGIACRLGYLYTPKSYSSTVLDRFYLGGPNSFRGFQTRGVGPWEKEDPLGGELFYTIFSSLSIPLGVKGVLGNLFQPRAHIFATVGDISSVKESQSVLGQVFTRKAPWKNLFETTRISVGLGLVADTQLGRLELNYCHVLRRTVGDRPYSGIVQFGISKSFG</sequence>
<evidence type="ECO:0000256" key="4">
    <source>
        <dbReference type="ARBA" id="ARBA00022692"/>
    </source>
</evidence>
<accession>A0AAV9IHT8</accession>
<dbReference type="InterPro" id="IPR000184">
    <property type="entry name" value="Bac_surfAg_D15"/>
</dbReference>
<dbReference type="AlphaFoldDB" id="A0AAV9IHT8"/>
<gene>
    <name evidence="7" type="ORF">GAYE_SCF28MG4728</name>
</gene>
<organism evidence="7 8">
    <name type="scientific">Galdieria yellowstonensis</name>
    <dbReference type="NCBI Taxonomy" id="3028027"/>
    <lineage>
        <taxon>Eukaryota</taxon>
        <taxon>Rhodophyta</taxon>
        <taxon>Bangiophyceae</taxon>
        <taxon>Galdieriales</taxon>
        <taxon>Galdieriaceae</taxon>
        <taxon>Galdieria</taxon>
    </lineage>
</organism>
<comment type="subcellular location">
    <subcellularLocation>
        <location evidence="1">Mitochondrion outer membrane</location>
        <topology evidence="1">Multi-pass membrane protein</topology>
    </subcellularLocation>
</comment>
<dbReference type="PANTHER" id="PTHR12815">
    <property type="entry name" value="SORTING AND ASSEMBLY MACHINERY SAMM50 PROTEIN FAMILY MEMBER"/>
    <property type="match status" value="1"/>
</dbReference>
<protein>
    <recommendedName>
        <fullName evidence="6">Bacterial surface antigen (D15) domain-containing protein</fullName>
    </recommendedName>
</protein>
<keyword evidence="3" id="KW-1134">Transmembrane beta strand</keyword>
<dbReference type="Gene3D" id="2.40.160.50">
    <property type="entry name" value="membrane protein fhac: a member of the omp85/tpsb transporter family"/>
    <property type="match status" value="1"/>
</dbReference>
<dbReference type="GO" id="GO:0005741">
    <property type="term" value="C:mitochondrial outer membrane"/>
    <property type="evidence" value="ECO:0007669"/>
    <property type="project" value="UniProtKB-SubCell"/>
</dbReference>
<dbReference type="EMBL" id="JANCYU010000044">
    <property type="protein sequence ID" value="KAK4526811.1"/>
    <property type="molecule type" value="Genomic_DNA"/>
</dbReference>
<keyword evidence="5" id="KW-0472">Membrane</keyword>
<evidence type="ECO:0000313" key="7">
    <source>
        <dbReference type="EMBL" id="KAK4526811.1"/>
    </source>
</evidence>
<dbReference type="PANTHER" id="PTHR12815:SF18">
    <property type="entry name" value="SORTING AND ASSEMBLY MACHINERY COMPONENT 50 HOMOLOG"/>
    <property type="match status" value="1"/>
</dbReference>